<proteinExistence type="predicted"/>
<evidence type="ECO:0000259" key="1">
    <source>
        <dbReference type="Pfam" id="PF08241"/>
    </source>
</evidence>
<gene>
    <name evidence="2" type="ORF">bsdE14_05950</name>
</gene>
<dbReference type="GO" id="GO:0008168">
    <property type="term" value="F:methyltransferase activity"/>
    <property type="evidence" value="ECO:0007669"/>
    <property type="project" value="UniProtKB-KW"/>
</dbReference>
<accession>A0ABQ5N294</accession>
<keyword evidence="2" id="KW-0489">Methyltransferase</keyword>
<feature type="domain" description="Methyltransferase type 11" evidence="1">
    <location>
        <begin position="65"/>
        <end position="157"/>
    </location>
</feature>
<dbReference type="InterPro" id="IPR029063">
    <property type="entry name" value="SAM-dependent_MTases_sf"/>
</dbReference>
<dbReference type="CDD" id="cd02440">
    <property type="entry name" value="AdoMet_MTases"/>
    <property type="match status" value="1"/>
</dbReference>
<dbReference type="SUPFAM" id="SSF53335">
    <property type="entry name" value="S-adenosyl-L-methionine-dependent methyltransferases"/>
    <property type="match status" value="1"/>
</dbReference>
<dbReference type="EMBL" id="BRXR01000001">
    <property type="protein sequence ID" value="GLC29185.1"/>
    <property type="molecule type" value="Genomic_DNA"/>
</dbReference>
<dbReference type="Pfam" id="PF08241">
    <property type="entry name" value="Methyltransf_11"/>
    <property type="match status" value="1"/>
</dbReference>
<dbReference type="Proteomes" id="UP001208567">
    <property type="component" value="Unassembled WGS sequence"/>
</dbReference>
<dbReference type="GO" id="GO:0032259">
    <property type="term" value="P:methylation"/>
    <property type="evidence" value="ECO:0007669"/>
    <property type="project" value="UniProtKB-KW"/>
</dbReference>
<keyword evidence="3" id="KW-1185">Reference proteome</keyword>
<dbReference type="RefSeq" id="WP_264848473.1">
    <property type="nucleotide sequence ID" value="NZ_BRXR01000001.1"/>
</dbReference>
<evidence type="ECO:0000313" key="2">
    <source>
        <dbReference type="EMBL" id="GLC29185.1"/>
    </source>
</evidence>
<comment type="caution">
    <text evidence="2">The sequence shown here is derived from an EMBL/GenBank/DDBJ whole genome shotgun (WGS) entry which is preliminary data.</text>
</comment>
<name>A0ABQ5N294_9CLOT</name>
<evidence type="ECO:0000313" key="3">
    <source>
        <dbReference type="Proteomes" id="UP001208567"/>
    </source>
</evidence>
<keyword evidence="2" id="KW-0808">Transferase</keyword>
<organism evidence="2 3">
    <name type="scientific">Clostridium omnivorum</name>
    <dbReference type="NCBI Taxonomy" id="1604902"/>
    <lineage>
        <taxon>Bacteria</taxon>
        <taxon>Bacillati</taxon>
        <taxon>Bacillota</taxon>
        <taxon>Clostridia</taxon>
        <taxon>Eubacteriales</taxon>
        <taxon>Clostridiaceae</taxon>
        <taxon>Clostridium</taxon>
    </lineage>
</organism>
<protein>
    <submittedName>
        <fullName evidence="2">S-adenosylmethionine-dependent methyltransferase</fullName>
    </submittedName>
</protein>
<sequence length="267" mass="31025">MQEKMSEINKKAWSYRSYEFWNKIKGTPCEVAQDMVKDPEVYIRRHKEYLGNVKGKKIANLLGSNGRKAVPLALLGAEVTVVDISPENKRYALELAKEAGAHINYILSDLTKYDYESRKYYFDIAYLEGGILHYFSDIEELAKMLYTILDYGGKLVLDDFHPVRKMIKVNEDKLELEGNYFEDNYKYGDVAYKSYFPEGEQAEFPDCLMRYWTMGEIVSAFAKAGFVIEQLVETPRYDNHKHIPGSFTIVANKYKVDKYKILWGDTI</sequence>
<reference evidence="2 3" key="1">
    <citation type="journal article" date="2024" name="Int. J. Syst. Evol. Microbiol.">
        <title>Clostridium omnivorum sp. nov., isolated from anoxic soil under the treatment of reductive soil disinfestation.</title>
        <authorList>
            <person name="Ueki A."/>
            <person name="Tonouchi A."/>
            <person name="Kaku N."/>
            <person name="Honma S."/>
            <person name="Ueki K."/>
        </authorList>
    </citation>
    <scope>NUCLEOTIDE SEQUENCE [LARGE SCALE GENOMIC DNA]</scope>
    <source>
        <strain evidence="2 3">E14</strain>
    </source>
</reference>
<dbReference type="Gene3D" id="3.40.50.150">
    <property type="entry name" value="Vaccinia Virus protein VP39"/>
    <property type="match status" value="1"/>
</dbReference>
<dbReference type="InterPro" id="IPR013216">
    <property type="entry name" value="Methyltransf_11"/>
</dbReference>